<evidence type="ECO:0000313" key="1">
    <source>
        <dbReference type="EMBL" id="VDP03195.1"/>
    </source>
</evidence>
<organism evidence="3">
    <name type="scientific">Soboliphyme baturini</name>
    <dbReference type="NCBI Taxonomy" id="241478"/>
    <lineage>
        <taxon>Eukaryota</taxon>
        <taxon>Metazoa</taxon>
        <taxon>Ecdysozoa</taxon>
        <taxon>Nematoda</taxon>
        <taxon>Enoplea</taxon>
        <taxon>Dorylaimia</taxon>
        <taxon>Dioctophymatida</taxon>
        <taxon>Dioctophymatoidea</taxon>
        <taxon>Soboliphymatidae</taxon>
        <taxon>Soboliphyme</taxon>
    </lineage>
</organism>
<keyword evidence="2" id="KW-1185">Reference proteome</keyword>
<dbReference type="WBParaSite" id="SBAD_0000422601-mRNA-1">
    <property type="protein sequence ID" value="SBAD_0000422601-mRNA-1"/>
    <property type="gene ID" value="SBAD_0000422601"/>
</dbReference>
<dbReference type="Proteomes" id="UP000270296">
    <property type="component" value="Unassembled WGS sequence"/>
</dbReference>
<protein>
    <submittedName>
        <fullName evidence="1 3">Uncharacterized protein</fullName>
    </submittedName>
</protein>
<proteinExistence type="predicted"/>
<evidence type="ECO:0000313" key="2">
    <source>
        <dbReference type="Proteomes" id="UP000270296"/>
    </source>
</evidence>
<reference evidence="3" key="1">
    <citation type="submission" date="2016-06" db="UniProtKB">
        <authorList>
            <consortium name="WormBaseParasite"/>
        </authorList>
    </citation>
    <scope>IDENTIFICATION</scope>
</reference>
<dbReference type="AlphaFoldDB" id="A0A183IK99"/>
<dbReference type="EMBL" id="UZAM01008093">
    <property type="protein sequence ID" value="VDP03195.1"/>
    <property type="molecule type" value="Genomic_DNA"/>
</dbReference>
<name>A0A183IK99_9BILA</name>
<reference evidence="1 2" key="2">
    <citation type="submission" date="2018-11" db="EMBL/GenBank/DDBJ databases">
        <authorList>
            <consortium name="Pathogen Informatics"/>
        </authorList>
    </citation>
    <scope>NUCLEOTIDE SEQUENCE [LARGE SCALE GENOMIC DNA]</scope>
</reference>
<sequence>MKKAETRNRTQRESTGRAASTLLEFVKSVPLVVFSSMKTDYFALTTGRNGSRAETPGLENSDLRELKFTTNSKKFTSSEFSADTDRSKGLLNKLTEQLQLCFLNLEKLYLYKEAFSMPNAAEKPELIH</sequence>
<accession>A0A183IK99</accession>
<evidence type="ECO:0000313" key="3">
    <source>
        <dbReference type="WBParaSite" id="SBAD_0000422601-mRNA-1"/>
    </source>
</evidence>
<gene>
    <name evidence="1" type="ORF">SBAD_LOCUS4045</name>
</gene>